<dbReference type="InterPro" id="IPR036291">
    <property type="entry name" value="NAD(P)-bd_dom_sf"/>
</dbReference>
<evidence type="ECO:0000313" key="6">
    <source>
        <dbReference type="EMBL" id="GAA5189627.1"/>
    </source>
</evidence>
<dbReference type="PANTHER" id="PTHR43060:SF15">
    <property type="entry name" value="3-HYDROXYISOBUTYRATE DEHYDROGENASE-LIKE 1, MITOCHONDRIAL-RELATED"/>
    <property type="match status" value="1"/>
</dbReference>
<evidence type="ECO:0000259" key="4">
    <source>
        <dbReference type="Pfam" id="PF03446"/>
    </source>
</evidence>
<dbReference type="Gene3D" id="1.10.1040.10">
    <property type="entry name" value="N-(1-d-carboxylethyl)-l-norvaline Dehydrogenase, domain 2"/>
    <property type="match status" value="1"/>
</dbReference>
<dbReference type="InterPro" id="IPR015815">
    <property type="entry name" value="HIBADH-related"/>
</dbReference>
<dbReference type="InterPro" id="IPR006115">
    <property type="entry name" value="6PGDH_NADP-bd"/>
</dbReference>
<comment type="caution">
    <text evidence="6">The sequence shown here is derived from an EMBL/GenBank/DDBJ whole genome shotgun (WGS) entry which is preliminary data.</text>
</comment>
<accession>A0ABP9RZS1</accession>
<evidence type="ECO:0000256" key="1">
    <source>
        <dbReference type="ARBA" id="ARBA00009080"/>
    </source>
</evidence>
<comment type="similarity">
    <text evidence="1">Belongs to the HIBADH-related family.</text>
</comment>
<dbReference type="RefSeq" id="WP_425550464.1">
    <property type="nucleotide sequence ID" value="NZ_BAABKK010000003.1"/>
</dbReference>
<dbReference type="Proteomes" id="UP001500200">
    <property type="component" value="Unassembled WGS sequence"/>
</dbReference>
<evidence type="ECO:0000313" key="7">
    <source>
        <dbReference type="Proteomes" id="UP001500200"/>
    </source>
</evidence>
<organism evidence="6 7">
    <name type="scientific">Arthrobacter gyeryongensis</name>
    <dbReference type="NCBI Taxonomy" id="1650592"/>
    <lineage>
        <taxon>Bacteria</taxon>
        <taxon>Bacillati</taxon>
        <taxon>Actinomycetota</taxon>
        <taxon>Actinomycetes</taxon>
        <taxon>Micrococcales</taxon>
        <taxon>Micrococcaceae</taxon>
        <taxon>Arthrobacter</taxon>
    </lineage>
</organism>
<dbReference type="InterPro" id="IPR008927">
    <property type="entry name" value="6-PGluconate_DH-like_C_sf"/>
</dbReference>
<dbReference type="EMBL" id="BAABKK010000003">
    <property type="protein sequence ID" value="GAA5189627.1"/>
    <property type="molecule type" value="Genomic_DNA"/>
</dbReference>
<feature type="domain" description="6-phosphogluconate dehydrogenase NADP-binding" evidence="4">
    <location>
        <begin position="23"/>
        <end position="181"/>
    </location>
</feature>
<evidence type="ECO:0000256" key="2">
    <source>
        <dbReference type="ARBA" id="ARBA00023002"/>
    </source>
</evidence>
<dbReference type="InterPro" id="IPR002204">
    <property type="entry name" value="3-OH-isobutyrate_DH-rel_CS"/>
</dbReference>
<dbReference type="PIRSF" id="PIRSF000103">
    <property type="entry name" value="HIBADH"/>
    <property type="match status" value="1"/>
</dbReference>
<name>A0ABP9RZS1_9MICC</name>
<keyword evidence="7" id="KW-1185">Reference proteome</keyword>
<dbReference type="InterPro" id="IPR013328">
    <property type="entry name" value="6PGD_dom2"/>
</dbReference>
<keyword evidence="2" id="KW-0560">Oxidoreductase</keyword>
<protein>
    <submittedName>
        <fullName evidence="6">2-hydroxy-3-oxopropionate reductase</fullName>
    </submittedName>
</protein>
<proteinExistence type="inferred from homology"/>
<reference evidence="7" key="1">
    <citation type="journal article" date="2019" name="Int. J. Syst. Evol. Microbiol.">
        <title>The Global Catalogue of Microorganisms (GCM) 10K type strain sequencing project: providing services to taxonomists for standard genome sequencing and annotation.</title>
        <authorList>
            <consortium name="The Broad Institute Genomics Platform"/>
            <consortium name="The Broad Institute Genome Sequencing Center for Infectious Disease"/>
            <person name="Wu L."/>
            <person name="Ma J."/>
        </authorList>
    </citation>
    <scope>NUCLEOTIDE SEQUENCE [LARGE SCALE GENOMIC DNA]</scope>
    <source>
        <strain evidence="7">JCM 18514</strain>
    </source>
</reference>
<feature type="domain" description="3-hydroxyisobutyrate dehydrogenase-like NAD-binding" evidence="5">
    <location>
        <begin position="187"/>
        <end position="301"/>
    </location>
</feature>
<keyword evidence="3" id="KW-0520">NAD</keyword>
<dbReference type="InterPro" id="IPR029154">
    <property type="entry name" value="HIBADH-like_NADP-bd"/>
</dbReference>
<dbReference type="PROSITE" id="PS00895">
    <property type="entry name" value="3_HYDROXYISOBUT_DH"/>
    <property type="match status" value="1"/>
</dbReference>
<dbReference type="PANTHER" id="PTHR43060">
    <property type="entry name" value="3-HYDROXYISOBUTYRATE DEHYDROGENASE-LIKE 1, MITOCHONDRIAL-RELATED"/>
    <property type="match status" value="1"/>
</dbReference>
<evidence type="ECO:0000256" key="3">
    <source>
        <dbReference type="ARBA" id="ARBA00023027"/>
    </source>
</evidence>
<dbReference type="SUPFAM" id="SSF48179">
    <property type="entry name" value="6-phosphogluconate dehydrogenase C-terminal domain-like"/>
    <property type="match status" value="1"/>
</dbReference>
<dbReference type="SUPFAM" id="SSF51735">
    <property type="entry name" value="NAD(P)-binding Rossmann-fold domains"/>
    <property type="match status" value="1"/>
</dbReference>
<sequence>MNNENNPRGSGPAKTTGIPRSAGFVGLGLMGAPMAANLLNAGWTVTAWNRSAAAVEDFVRLGGSSTKNVAALRDEPVIIFMLPDLSFIEDASTGLLDEWRLTPPRPGTLVVVMSSVSPVAVRAFGQAVAEASEGNASVIDAPVSGGTKGAQDGTLAIMAGGPDEDFRRLLPAFETMGTTVRRLGELGAGSLAKACNQLIVGTTTAALAEAAELAERSGMDVETLFEVLSGGLAGSRVLDFVGPRLAAKDYAPTGPAKFMHKDLKFVLESAEAAGAAVPMATAGVELYRELIDQGLGDQDLAVVRQAIAILGDSRAAAAGGTATVQEATP</sequence>
<evidence type="ECO:0000259" key="5">
    <source>
        <dbReference type="Pfam" id="PF14833"/>
    </source>
</evidence>
<dbReference type="Pfam" id="PF03446">
    <property type="entry name" value="NAD_binding_2"/>
    <property type="match status" value="1"/>
</dbReference>
<dbReference type="Pfam" id="PF14833">
    <property type="entry name" value="NAD_binding_11"/>
    <property type="match status" value="1"/>
</dbReference>
<gene>
    <name evidence="6" type="ORF">GCM10023346_04700</name>
</gene>
<dbReference type="Gene3D" id="3.40.50.720">
    <property type="entry name" value="NAD(P)-binding Rossmann-like Domain"/>
    <property type="match status" value="1"/>
</dbReference>